<name>A0A7K9C6U2_9PICI</name>
<evidence type="ECO:0000313" key="2">
    <source>
        <dbReference type="EMBL" id="NXG48364.1"/>
    </source>
</evidence>
<evidence type="ECO:0000313" key="3">
    <source>
        <dbReference type="Proteomes" id="UP000574528"/>
    </source>
</evidence>
<dbReference type="InterPro" id="IPR005314">
    <property type="entry name" value="Peptidase_C50"/>
</dbReference>
<feature type="region of interest" description="Disordered" evidence="1">
    <location>
        <begin position="950"/>
        <end position="1001"/>
    </location>
</feature>
<protein>
    <submittedName>
        <fullName evidence="2">ESPL1 protein</fullName>
    </submittedName>
</protein>
<feature type="compositionally biased region" description="Basic and acidic residues" evidence="1">
    <location>
        <begin position="726"/>
        <end position="736"/>
    </location>
</feature>
<dbReference type="GO" id="GO:0072686">
    <property type="term" value="C:mitotic spindle"/>
    <property type="evidence" value="ECO:0007669"/>
    <property type="project" value="TreeGrafter"/>
</dbReference>
<feature type="compositionally biased region" description="Low complexity" evidence="1">
    <location>
        <begin position="976"/>
        <end position="990"/>
    </location>
</feature>
<dbReference type="EMBL" id="VWZI01014192">
    <property type="protein sequence ID" value="NXG48364.1"/>
    <property type="molecule type" value="Genomic_DNA"/>
</dbReference>
<feature type="compositionally biased region" description="Gly residues" evidence="1">
    <location>
        <begin position="1133"/>
        <end position="1144"/>
    </location>
</feature>
<feature type="region of interest" description="Disordered" evidence="1">
    <location>
        <begin position="1121"/>
        <end position="1194"/>
    </location>
</feature>
<dbReference type="GO" id="GO:0005813">
    <property type="term" value="C:centrosome"/>
    <property type="evidence" value="ECO:0007669"/>
    <property type="project" value="TreeGrafter"/>
</dbReference>
<feature type="compositionally biased region" description="Basic residues" evidence="1">
    <location>
        <begin position="991"/>
        <end position="1000"/>
    </location>
</feature>
<feature type="region of interest" description="Disordered" evidence="1">
    <location>
        <begin position="1029"/>
        <end position="1077"/>
    </location>
</feature>
<gene>
    <name evidence="2" type="primary">Espl1</name>
    <name evidence="2" type="ORF">PSIHAE_R11650</name>
</gene>
<dbReference type="GO" id="GO:0005737">
    <property type="term" value="C:cytoplasm"/>
    <property type="evidence" value="ECO:0007669"/>
    <property type="project" value="TreeGrafter"/>
</dbReference>
<sequence>LGREEVLSLCAFTEGHCQVLHQLLEKVPADGAKQQLLLKQLLYRNLQLFTNVIYDTFQGPQTLPLASWAGVEQLRSSCERSLRWMLEALEGLPANDRAKYLDVTASCTFRLAYIFYSQNLHQEASSLCQGFCERLLHGDGFLCPEIPPERLHKCFRLHVESLRKLGQLERALGCVVQWLLALQGHLGDLLAEPVSLWVRVKVDVAKQGPEELRLRTLKDGLAGHQLEVGTLVTLLFAELKAYKAVRGDTGQERYNVLCDLLELCPEGSSSLLHQRAASLTELAQLLCYHSYTQQTDCSSLDSIHEALRLLEMVPRSSQNEDQLLDDQAQALLWLFICTLEANMQKGIEREQRAKAQGLKDLEEFEPNDLKYEGRQLEDRFLYQGISSNLQAETALCQSLDAALALWKQLLASPRVPALRSPEQTVASLQLLAALYKLLAKPLQAMDCFLLLRALCSALGDSLGTTNALCQLSKLLCQLDCPSYAQVFLEEAESCLQEADSSQEPFLLLQQTCLLLRCQLCCATHQIVEGQRLLLELLQHPALQKVMKVWYLLRAHVLWLLATYLSLPPAHLPAQLRQQLLQQGWKTPKAALAEAQKLFRSILLLLMGGDLLGCQKAASDAQFVDCGDNLLLKWQVLGDMLAASEQLVALLSSLEVVCRAKAFCLDAVKVAMKLQAARWCTSFLVLKAQLELQQNELELSHLDLQQALFILESDTGERTPPKKNKPKGSEEETPKPPEEEEEEEGFLSCPALPFLPTLPAPDPREALTASPQLKPSQRKTLTFLHHPATCSCSFCSDLLLSALCLRWFLCRARAELAGGSIPQGLALLRRLLPACASAATRFASRLRDTLQGVPTPEGTLLPAPGLLDQLVASVYTSLALQSLGGPQPAEELEDGLSFLASCSPHLPTTGVSKASLLLAKATATFCQQGGGPNQLVLGSCFPAWQLPAAAPPQPTAPQALKVAPPKRDPPKKKKTTKTSTTTSSAPAAPKAGVRKSRRRAKGTQDVFAMGDSDSEVPTIVLRPQAVLSSSSTTTPCPKSCALPTKPRLALGPPRTPFTIFSESSSPPLPTTTTTTRSRMLLRAPRAVGKVRSRLQVTFSDDSDLEEPKVELSSGALRKASCARRVLSPRPSAGCQGGTKGSGGHSSGAQPRRGRPGPHRAVAGREEKKKEERRTRRGAGSRRAEEELDPLRAAEEQEKELELSFEALQLCQEEEGVSGELPQGCLGGGSWLSQTPPQEVTLSRVGGAWPGSLRALFQPFPWWLPEASSPNTALKLLKDAFNCICHCPPGTLYSQLCQLLAQALGDQDPLLTAYLLTESVSITTRHQLLQILHRKIHKQKKAAGGDVAEQLQELSLQQGGSAQPGHHHLEELQDLFSFSSTELGSAQRDKFQEQLQQIPSG</sequence>
<feature type="non-terminal residue" evidence="2">
    <location>
        <position position="1"/>
    </location>
</feature>
<dbReference type="Proteomes" id="UP000574528">
    <property type="component" value="Unassembled WGS sequence"/>
</dbReference>
<keyword evidence="3" id="KW-1185">Reference proteome</keyword>
<feature type="compositionally biased region" description="Basic and acidic residues" evidence="1">
    <location>
        <begin position="1161"/>
        <end position="1172"/>
    </location>
</feature>
<dbReference type="GO" id="GO:0004197">
    <property type="term" value="F:cysteine-type endopeptidase activity"/>
    <property type="evidence" value="ECO:0007669"/>
    <property type="project" value="InterPro"/>
</dbReference>
<dbReference type="PANTHER" id="PTHR12792:SF0">
    <property type="entry name" value="SEPARIN"/>
    <property type="match status" value="1"/>
</dbReference>
<reference evidence="2 3" key="1">
    <citation type="submission" date="2019-09" db="EMBL/GenBank/DDBJ databases">
        <title>Bird 10,000 Genomes (B10K) Project - Family phase.</title>
        <authorList>
            <person name="Zhang G."/>
        </authorList>
    </citation>
    <scope>NUCLEOTIDE SEQUENCE [LARGE SCALE GENOMIC DNA]</scope>
    <source>
        <strain evidence="2">B10K-DU-001-24</strain>
        <tissue evidence="2">Muscle</tissue>
    </source>
</reference>
<evidence type="ECO:0000256" key="1">
    <source>
        <dbReference type="SAM" id="MobiDB-lite"/>
    </source>
</evidence>
<organism evidence="2 3">
    <name type="scientific">Psilopogon haemacephalus</name>
    <name type="common">coppersmith barbet</name>
    <dbReference type="NCBI Taxonomy" id="2585815"/>
    <lineage>
        <taxon>Eukaryota</taxon>
        <taxon>Metazoa</taxon>
        <taxon>Chordata</taxon>
        <taxon>Craniata</taxon>
        <taxon>Vertebrata</taxon>
        <taxon>Euteleostomi</taxon>
        <taxon>Archelosauria</taxon>
        <taxon>Archosauria</taxon>
        <taxon>Dinosauria</taxon>
        <taxon>Saurischia</taxon>
        <taxon>Theropoda</taxon>
        <taxon>Coelurosauria</taxon>
        <taxon>Aves</taxon>
        <taxon>Neognathae</taxon>
        <taxon>Neoaves</taxon>
        <taxon>Telluraves</taxon>
        <taxon>Coraciimorphae</taxon>
        <taxon>Piciformes</taxon>
        <taxon>Megalaimidae</taxon>
        <taxon>Psilopogon</taxon>
    </lineage>
</organism>
<dbReference type="PANTHER" id="PTHR12792">
    <property type="entry name" value="EXTRA SPINDLE POLES 1-RELATED"/>
    <property type="match status" value="1"/>
</dbReference>
<feature type="compositionally biased region" description="Basic and acidic residues" evidence="1">
    <location>
        <begin position="1180"/>
        <end position="1194"/>
    </location>
</feature>
<dbReference type="GO" id="GO:0051307">
    <property type="term" value="P:meiotic chromosome separation"/>
    <property type="evidence" value="ECO:0007669"/>
    <property type="project" value="TreeGrafter"/>
</dbReference>
<feature type="non-terminal residue" evidence="2">
    <location>
        <position position="1399"/>
    </location>
</feature>
<accession>A0A7K9C6U2</accession>
<feature type="region of interest" description="Disordered" evidence="1">
    <location>
        <begin position="714"/>
        <end position="742"/>
    </location>
</feature>
<dbReference type="GO" id="GO:0005634">
    <property type="term" value="C:nucleus"/>
    <property type="evidence" value="ECO:0007669"/>
    <property type="project" value="InterPro"/>
</dbReference>
<comment type="caution">
    <text evidence="2">The sequence shown here is derived from an EMBL/GenBank/DDBJ whole genome shotgun (WGS) entry which is preliminary data.</text>
</comment>
<dbReference type="GO" id="GO:0006508">
    <property type="term" value="P:proteolysis"/>
    <property type="evidence" value="ECO:0007669"/>
    <property type="project" value="InterPro"/>
</dbReference>
<dbReference type="OrthoDB" id="10255632at2759"/>
<proteinExistence type="predicted"/>